<dbReference type="Pfam" id="PF13517">
    <property type="entry name" value="FG-GAP_3"/>
    <property type="match status" value="4"/>
</dbReference>
<protein>
    <submittedName>
        <fullName evidence="3">Repeat domain-containing protein</fullName>
    </submittedName>
</protein>
<dbReference type="InterPro" id="IPR013517">
    <property type="entry name" value="FG-GAP"/>
</dbReference>
<keyword evidence="4" id="KW-1185">Reference proteome</keyword>
<dbReference type="Proteomes" id="UP000199060">
    <property type="component" value="Unassembled WGS sequence"/>
</dbReference>
<evidence type="ECO:0000259" key="2">
    <source>
        <dbReference type="Pfam" id="PF07593"/>
    </source>
</evidence>
<reference evidence="4" key="1">
    <citation type="submission" date="2016-10" db="EMBL/GenBank/DDBJ databases">
        <authorList>
            <person name="Varghese N."/>
            <person name="Submissions S."/>
        </authorList>
    </citation>
    <scope>NUCLEOTIDE SEQUENCE [LARGE SCALE GENOMIC DNA]</scope>
    <source>
        <strain evidence="4">DSM 23095</strain>
    </source>
</reference>
<accession>A0A1G6P6M1</accession>
<dbReference type="SUPFAM" id="SSF69318">
    <property type="entry name" value="Integrin alpha N-terminal domain"/>
    <property type="match status" value="2"/>
</dbReference>
<dbReference type="OrthoDB" id="9816120at2"/>
<evidence type="ECO:0000313" key="4">
    <source>
        <dbReference type="Proteomes" id="UP000199060"/>
    </source>
</evidence>
<dbReference type="PANTHER" id="PTHR16026:SF0">
    <property type="entry name" value="CARTILAGE ACIDIC PROTEIN 1"/>
    <property type="match status" value="1"/>
</dbReference>
<keyword evidence="1" id="KW-0732">Signal</keyword>
<dbReference type="InterPro" id="IPR027039">
    <property type="entry name" value="Crtac1"/>
</dbReference>
<dbReference type="Pfam" id="PF07593">
    <property type="entry name" value="UnbV_ASPIC"/>
    <property type="match status" value="1"/>
</dbReference>
<dbReference type="PROSITE" id="PS51257">
    <property type="entry name" value="PROKAR_LIPOPROTEIN"/>
    <property type="match status" value="1"/>
</dbReference>
<dbReference type="InterPro" id="IPR028994">
    <property type="entry name" value="Integrin_alpha_N"/>
</dbReference>
<dbReference type="Gene3D" id="2.130.10.130">
    <property type="entry name" value="Integrin alpha, N-terminal"/>
    <property type="match status" value="3"/>
</dbReference>
<dbReference type="RefSeq" id="WP_087938058.1">
    <property type="nucleotide sequence ID" value="NZ_FNAC01000005.1"/>
</dbReference>
<dbReference type="InterPro" id="IPR011519">
    <property type="entry name" value="UnbV_ASPIC"/>
</dbReference>
<dbReference type="PANTHER" id="PTHR16026">
    <property type="entry name" value="CARTILAGE ACIDIC PROTEIN 1"/>
    <property type="match status" value="1"/>
</dbReference>
<feature type="domain" description="ASPIC/UnbV" evidence="2">
    <location>
        <begin position="524"/>
        <end position="589"/>
    </location>
</feature>
<organism evidence="3 4">
    <name type="scientific">Algoriphagus faecimaris</name>
    <dbReference type="NCBI Taxonomy" id="686796"/>
    <lineage>
        <taxon>Bacteria</taxon>
        <taxon>Pseudomonadati</taxon>
        <taxon>Bacteroidota</taxon>
        <taxon>Cytophagia</taxon>
        <taxon>Cytophagales</taxon>
        <taxon>Cyclobacteriaceae</taxon>
        <taxon>Algoriphagus</taxon>
    </lineage>
</organism>
<name>A0A1G6P6M1_9BACT</name>
<dbReference type="EMBL" id="FNAC01000005">
    <property type="protein sequence ID" value="SDC75146.1"/>
    <property type="molecule type" value="Genomic_DNA"/>
</dbReference>
<dbReference type="AlphaFoldDB" id="A0A1G6P6M1"/>
<sequence>MKNREIILLIYSMLLFSCASKTERAAILFELVPSESSGITFSNDLNYTEQINPYTFRNFYNGAGVALGDINNDGLIDIFFAGNQTSNRLYLNKGNFQFEDITASAGLLSTGNWSTGISMADINGDGLIDIYVCKSGPLGGDKRHNELFINQGDLTFKEMSKSYGLNDRGLSQHAVFFDYDKDGDLDFYLLSNSGRSVGIYDLREGQREIRDPEGGNKLYRNDGDYFTDVSEEAGIYGSSIGYGLGVTVADLNNDNWPDLYVSNDFFERDYLYLNNQDGTFREILPESMPEISLGSMGADIADLDNDGLLDVFVTEMLPEDLARIKTKTPFEEWDKYQANFKAGYHRQFTRNTLQKNLGKDPETGDPIFVEISRLTGMHATDWSWGALIFDADLDGWKDVFVANGIVKDLTDFDYVDFYMNRQEQILQNKADSLLITKMIDEFPSNPLQNYWFKNHGNWDFKNLANSSGLAELTFSTGAAYGDLDNDGDLDLVVNNLNAEASIYRNSAREQGMGQYLTLDLGSEFGAKVTLISGGQRLTQEYQPVKGYMSSVDPRIHFGLAETKVIDSIHIDWPDQSRSIYTEILPNQSLKIDRKAAKPKAPKAPSKTLLSVVDSPIQYTHQESDFVDFDRDRLRFWSISNEGPKASQGDLNQDGLVDFFFPGAKGQASQLVFQQEDGSFDTQLLPENESILLAEDIGAHIFDANQDGYLDLLVYSGSIEMGEGSPSYQDRLYLNDGKGNFPEVTQVFPSQSTSFVLSTDWDQDGDLDLILGQRAAPFHYGKPMGLSLWENQGNGQFTELETKDDTALSQIGMISSGALADLDQDGVEELIIAGEWMEIKVFKLAKGSFEDITAEIGLGKTRGLWNTLLVKDLNGDQLPDILAGNVGLNTRLHFPSGSIPRMYVNDFDQNGSWDPILTRYENGRSLPLLTKSTLLKQLPHLRKELITYAAYQDKSLEQLFPPAILSNSLILELDLLETSLWINEGDGKFSKRTLPIEVQFAPVHAATTFQNSAGGEYLILGGNQSRIKPEWGSALGSYGWLLERTEKESWKVIPPSESGLAISGEIRDIQPFYLKNKPHLLVLRNDDKPILYEIH</sequence>
<gene>
    <name evidence="3" type="ORF">SAMN04488104_100551</name>
</gene>
<evidence type="ECO:0000313" key="3">
    <source>
        <dbReference type="EMBL" id="SDC75146.1"/>
    </source>
</evidence>
<dbReference type="STRING" id="686796.SAMN04488104_100551"/>
<proteinExistence type="predicted"/>
<evidence type="ECO:0000256" key="1">
    <source>
        <dbReference type="ARBA" id="ARBA00022729"/>
    </source>
</evidence>